<evidence type="ECO:0000256" key="1">
    <source>
        <dbReference type="SAM" id="MobiDB-lite"/>
    </source>
</evidence>
<dbReference type="EMBL" id="JATM01000004">
    <property type="protein sequence ID" value="OOL17705.1"/>
    <property type="molecule type" value="Genomic_DNA"/>
</dbReference>
<keyword evidence="2" id="KW-0472">Membrane</keyword>
<dbReference type="RefSeq" id="WP_077396703.1">
    <property type="nucleotide sequence ID" value="NZ_JATM01000004.1"/>
</dbReference>
<gene>
    <name evidence="3" type="ORF">AL01_06895</name>
</gene>
<evidence type="ECO:0000313" key="3">
    <source>
        <dbReference type="EMBL" id="OOL17705.1"/>
    </source>
</evidence>
<feature type="region of interest" description="Disordered" evidence="1">
    <location>
        <begin position="1"/>
        <end position="20"/>
    </location>
</feature>
<keyword evidence="4" id="KW-1185">Reference proteome</keyword>
<proteinExistence type="predicted"/>
<feature type="transmembrane region" description="Helical" evidence="2">
    <location>
        <begin position="47"/>
        <end position="68"/>
    </location>
</feature>
<name>A0A1S8GNM7_9PROT</name>
<sequence length="103" mass="11183">MSGSNHFLDEEDRPAGPVRDSAALLEEGRRFQVETGIPSLLGHKPRFLPWVLLAVVLMLVSLGIELFWPLPGSHGPLPACKQVSTGTVSCQNVPEQNTITPAR</sequence>
<comment type="caution">
    <text evidence="3">The sequence shown here is derived from an EMBL/GenBank/DDBJ whole genome shotgun (WGS) entry which is preliminary data.</text>
</comment>
<organism evidence="3 4">
    <name type="scientific">Bombella intestini</name>
    <dbReference type="NCBI Taxonomy" id="1539051"/>
    <lineage>
        <taxon>Bacteria</taxon>
        <taxon>Pseudomonadati</taxon>
        <taxon>Pseudomonadota</taxon>
        <taxon>Alphaproteobacteria</taxon>
        <taxon>Acetobacterales</taxon>
        <taxon>Acetobacteraceae</taxon>
        <taxon>Bombella</taxon>
    </lineage>
</organism>
<accession>A0A1S8GNM7</accession>
<reference evidence="3 4" key="1">
    <citation type="journal article" date="2016" name="PLoS ONE">
        <title>Whole-Genome Sequence Analysis of Bombella intestini LMG 28161T, a Novel Acetic Acid Bacterium Isolated from the Crop of a Red-Tailed Bumble Bee, Bombus lapidarius.</title>
        <authorList>
            <person name="Li L."/>
            <person name="Illeghems K."/>
            <person name="Van Kerrebroeck S."/>
            <person name="Borremans W."/>
            <person name="Cleenwerck I."/>
            <person name="Smagghe G."/>
            <person name="De Vuyst L."/>
            <person name="Vandamme P."/>
        </authorList>
    </citation>
    <scope>NUCLEOTIDE SEQUENCE [LARGE SCALE GENOMIC DNA]</scope>
    <source>
        <strain evidence="3 4">R-52487</strain>
    </source>
</reference>
<dbReference type="OrthoDB" id="7283643at2"/>
<protein>
    <submittedName>
        <fullName evidence="3">Uncharacterized protein</fullName>
    </submittedName>
</protein>
<dbReference type="AlphaFoldDB" id="A0A1S8GNM7"/>
<dbReference type="Proteomes" id="UP000200980">
    <property type="component" value="Unassembled WGS sequence"/>
</dbReference>
<evidence type="ECO:0000256" key="2">
    <source>
        <dbReference type="SAM" id="Phobius"/>
    </source>
</evidence>
<keyword evidence="2" id="KW-0812">Transmembrane</keyword>
<keyword evidence="2" id="KW-1133">Transmembrane helix</keyword>
<evidence type="ECO:0000313" key="4">
    <source>
        <dbReference type="Proteomes" id="UP000200980"/>
    </source>
</evidence>